<dbReference type="PANTHER" id="PTHR34310:SF9">
    <property type="entry name" value="BLR5716 PROTEIN"/>
    <property type="match status" value="1"/>
</dbReference>
<evidence type="ECO:0000313" key="3">
    <source>
        <dbReference type="Proteomes" id="UP001194468"/>
    </source>
</evidence>
<dbReference type="InterPro" id="IPR007361">
    <property type="entry name" value="DUF427"/>
</dbReference>
<feature type="domain" description="DUF427" evidence="1">
    <location>
        <begin position="22"/>
        <end position="103"/>
    </location>
</feature>
<reference evidence="2" key="1">
    <citation type="submission" date="2019-10" db="EMBL/GenBank/DDBJ databases">
        <authorList>
            <consortium name="DOE Joint Genome Institute"/>
            <person name="Kuo A."/>
            <person name="Miyauchi S."/>
            <person name="Kiss E."/>
            <person name="Drula E."/>
            <person name="Kohler A."/>
            <person name="Sanchez-Garcia M."/>
            <person name="Andreopoulos B."/>
            <person name="Barry K.W."/>
            <person name="Bonito G."/>
            <person name="Buee M."/>
            <person name="Carver A."/>
            <person name="Chen C."/>
            <person name="Cichocki N."/>
            <person name="Clum A."/>
            <person name="Culley D."/>
            <person name="Crous P.W."/>
            <person name="Fauchery L."/>
            <person name="Girlanda M."/>
            <person name="Hayes R."/>
            <person name="Keri Z."/>
            <person name="LaButti K."/>
            <person name="Lipzen A."/>
            <person name="Lombard V."/>
            <person name="Magnuson J."/>
            <person name="Maillard F."/>
            <person name="Morin E."/>
            <person name="Murat C."/>
            <person name="Nolan M."/>
            <person name="Ohm R."/>
            <person name="Pangilinan J."/>
            <person name="Pereira M."/>
            <person name="Perotto S."/>
            <person name="Peter M."/>
            <person name="Riley R."/>
            <person name="Sitrit Y."/>
            <person name="Stielow B."/>
            <person name="Szollosi G."/>
            <person name="Zifcakova L."/>
            <person name="Stursova M."/>
            <person name="Spatafora J.W."/>
            <person name="Tedersoo L."/>
            <person name="Vaario L.-M."/>
            <person name="Yamada A."/>
            <person name="Yan M."/>
            <person name="Wang P."/>
            <person name="Xu J."/>
            <person name="Bruns T."/>
            <person name="Baldrian P."/>
            <person name="Vilgalys R."/>
            <person name="Henrissat B."/>
            <person name="Grigoriev I.V."/>
            <person name="Hibbett D."/>
            <person name="Nagy L.G."/>
            <person name="Martin F.M."/>
        </authorList>
    </citation>
    <scope>NUCLEOTIDE SEQUENCE</scope>
    <source>
        <strain evidence="2">BED1</strain>
    </source>
</reference>
<protein>
    <submittedName>
        <fullName evidence="2">DUF427-domain-containing protein</fullName>
    </submittedName>
</protein>
<dbReference type="Gene3D" id="2.170.150.40">
    <property type="entry name" value="Domain of unknown function (DUF427)"/>
    <property type="match status" value="2"/>
</dbReference>
<dbReference type="InterPro" id="IPR038694">
    <property type="entry name" value="DUF427_sf"/>
</dbReference>
<organism evidence="2 3">
    <name type="scientific">Boletus edulis BED1</name>
    <dbReference type="NCBI Taxonomy" id="1328754"/>
    <lineage>
        <taxon>Eukaryota</taxon>
        <taxon>Fungi</taxon>
        <taxon>Dikarya</taxon>
        <taxon>Basidiomycota</taxon>
        <taxon>Agaricomycotina</taxon>
        <taxon>Agaricomycetes</taxon>
        <taxon>Agaricomycetidae</taxon>
        <taxon>Boletales</taxon>
        <taxon>Boletineae</taxon>
        <taxon>Boletaceae</taxon>
        <taxon>Boletoideae</taxon>
        <taxon>Boletus</taxon>
    </lineage>
</organism>
<name>A0AAD4G7X9_BOLED</name>
<evidence type="ECO:0000259" key="1">
    <source>
        <dbReference type="Pfam" id="PF04248"/>
    </source>
</evidence>
<gene>
    <name evidence="2" type="ORF">L210DRAFT_3421171</name>
</gene>
<accession>A0AAD4G7X9</accession>
<evidence type="ECO:0000313" key="2">
    <source>
        <dbReference type="EMBL" id="KAF8425733.1"/>
    </source>
</evidence>
<proteinExistence type="predicted"/>
<dbReference type="AlphaFoldDB" id="A0AAD4G7X9"/>
<dbReference type="Proteomes" id="UP001194468">
    <property type="component" value="Unassembled WGS sequence"/>
</dbReference>
<sequence>MASGYDKPPFKAPHIEDSKKRVRVLFGGKIVVDTYEPKLVWEHPFYPTYFFSSTPDLPEALLQKSDQAKPEEGTVIYDLVVGDRVAKEAVTMFTSEEKHKELAGLFKIKFASADAWFEEDERIYVHPKDPYKRIDVLPSSRHVRIEVNGVELANTRRPYFLFETGLRRRTYIPIMDTHMELLTPSDTTSACPYKGWANYYNVQLPNGEVHKDIVWYYRTPTSESMRITGLLAFYDEKVTVWVDGKKQE</sequence>
<dbReference type="EMBL" id="WHUW01000093">
    <property type="protein sequence ID" value="KAF8425733.1"/>
    <property type="molecule type" value="Genomic_DNA"/>
</dbReference>
<keyword evidence="3" id="KW-1185">Reference proteome</keyword>
<dbReference type="PANTHER" id="PTHR34310">
    <property type="entry name" value="DUF427 DOMAIN PROTEIN (AFU_ORTHOLOGUE AFUA_3G02220)"/>
    <property type="match status" value="1"/>
</dbReference>
<reference evidence="2" key="2">
    <citation type="journal article" date="2020" name="Nat. Commun.">
        <title>Large-scale genome sequencing of mycorrhizal fungi provides insights into the early evolution of symbiotic traits.</title>
        <authorList>
            <person name="Miyauchi S."/>
            <person name="Kiss E."/>
            <person name="Kuo A."/>
            <person name="Drula E."/>
            <person name="Kohler A."/>
            <person name="Sanchez-Garcia M."/>
            <person name="Morin E."/>
            <person name="Andreopoulos B."/>
            <person name="Barry K.W."/>
            <person name="Bonito G."/>
            <person name="Buee M."/>
            <person name="Carver A."/>
            <person name="Chen C."/>
            <person name="Cichocki N."/>
            <person name="Clum A."/>
            <person name="Culley D."/>
            <person name="Crous P.W."/>
            <person name="Fauchery L."/>
            <person name="Girlanda M."/>
            <person name="Hayes R.D."/>
            <person name="Keri Z."/>
            <person name="LaButti K."/>
            <person name="Lipzen A."/>
            <person name="Lombard V."/>
            <person name="Magnuson J."/>
            <person name="Maillard F."/>
            <person name="Murat C."/>
            <person name="Nolan M."/>
            <person name="Ohm R.A."/>
            <person name="Pangilinan J."/>
            <person name="Pereira M.F."/>
            <person name="Perotto S."/>
            <person name="Peter M."/>
            <person name="Pfister S."/>
            <person name="Riley R."/>
            <person name="Sitrit Y."/>
            <person name="Stielow J.B."/>
            <person name="Szollosi G."/>
            <person name="Zifcakova L."/>
            <person name="Stursova M."/>
            <person name="Spatafora J.W."/>
            <person name="Tedersoo L."/>
            <person name="Vaario L.M."/>
            <person name="Yamada A."/>
            <person name="Yan M."/>
            <person name="Wang P."/>
            <person name="Xu J."/>
            <person name="Bruns T."/>
            <person name="Baldrian P."/>
            <person name="Vilgalys R."/>
            <person name="Dunand C."/>
            <person name="Henrissat B."/>
            <person name="Grigoriev I.V."/>
            <person name="Hibbett D."/>
            <person name="Nagy L.G."/>
            <person name="Martin F.M."/>
        </authorList>
    </citation>
    <scope>NUCLEOTIDE SEQUENCE</scope>
    <source>
        <strain evidence="2">BED1</strain>
    </source>
</reference>
<comment type="caution">
    <text evidence="2">The sequence shown here is derived from an EMBL/GenBank/DDBJ whole genome shotgun (WGS) entry which is preliminary data.</text>
</comment>
<feature type="domain" description="DUF427" evidence="1">
    <location>
        <begin position="143"/>
        <end position="236"/>
    </location>
</feature>
<dbReference type="Pfam" id="PF04248">
    <property type="entry name" value="NTP_transf_9"/>
    <property type="match status" value="2"/>
</dbReference>